<gene>
    <name evidence="3" type="primary">LOC115948806</name>
</gene>
<accession>A0A8N5I3S2</accession>
<organism evidence="2 3">
    <name type="scientific">Geospiza fortis</name>
    <name type="common">Medium ground-finch</name>
    <dbReference type="NCBI Taxonomy" id="48883"/>
    <lineage>
        <taxon>Eukaryota</taxon>
        <taxon>Metazoa</taxon>
        <taxon>Chordata</taxon>
        <taxon>Craniata</taxon>
        <taxon>Vertebrata</taxon>
        <taxon>Euteleostomi</taxon>
        <taxon>Archelosauria</taxon>
        <taxon>Archosauria</taxon>
        <taxon>Dinosauria</taxon>
        <taxon>Saurischia</taxon>
        <taxon>Theropoda</taxon>
        <taxon>Coelurosauria</taxon>
        <taxon>Aves</taxon>
        <taxon>Neognathae</taxon>
        <taxon>Neoaves</taxon>
        <taxon>Telluraves</taxon>
        <taxon>Australaves</taxon>
        <taxon>Passeriformes</taxon>
        <taxon>Thraupidae</taxon>
        <taxon>Geospiza</taxon>
    </lineage>
</organism>
<sequence length="271" mass="31925">MQLKELDSASRGPGKRLRSFHDYESRDGLQSQMQLRDFEFLKRGRGQRLRPFNDHQPRNDLKTEMQLKDYDNKGPGQRCRPFHDPQPYDGLQEQTQSKDFDYGNKGHGQRPRPFHDHPGHNDLPHEWCSDRSQSFPSHENVPEPHFSSSPSLHRDYGSDNDDFNRNYSNRPHCPEDNRRVHPSEEFHRGKNRFAPYSSRTMHPSSSIHQEDSSIDYERKPFQGETTSGMEQSKRLAVVTVDYNYGLPLDCGPEEDERSHYDLPPRDRYNWN</sequence>
<evidence type="ECO:0000313" key="3">
    <source>
        <dbReference type="RefSeq" id="XP_030919656.1"/>
    </source>
</evidence>
<feature type="compositionally biased region" description="Basic and acidic residues" evidence="1">
    <location>
        <begin position="51"/>
        <end position="72"/>
    </location>
</feature>
<feature type="region of interest" description="Disordered" evidence="1">
    <location>
        <begin position="249"/>
        <end position="271"/>
    </location>
</feature>
<name>A0A8N5I3S2_GEOFO</name>
<proteinExistence type="predicted"/>
<feature type="compositionally biased region" description="Polar residues" evidence="1">
    <location>
        <begin position="197"/>
        <end position="207"/>
    </location>
</feature>
<evidence type="ECO:0000256" key="1">
    <source>
        <dbReference type="SAM" id="MobiDB-lite"/>
    </source>
</evidence>
<feature type="compositionally biased region" description="Basic and acidic residues" evidence="1">
    <location>
        <begin position="113"/>
        <end position="129"/>
    </location>
</feature>
<reference evidence="3" key="1">
    <citation type="submission" date="2025-08" db="UniProtKB">
        <authorList>
            <consortium name="RefSeq"/>
        </authorList>
    </citation>
    <scope>IDENTIFICATION</scope>
</reference>
<dbReference type="RefSeq" id="XP_030919656.1">
    <property type="nucleotide sequence ID" value="XM_031063796.1"/>
</dbReference>
<protein>
    <submittedName>
        <fullName evidence="3">Uncharacterized protein LOC115948806</fullName>
    </submittedName>
</protein>
<dbReference type="AlphaFoldDB" id="A0A8N5I3S2"/>
<feature type="compositionally biased region" description="Basic and acidic residues" evidence="1">
    <location>
        <begin position="172"/>
        <end position="188"/>
    </location>
</feature>
<keyword evidence="2" id="KW-1185">Reference proteome</keyword>
<evidence type="ECO:0000313" key="2">
    <source>
        <dbReference type="Proteomes" id="UP000504602"/>
    </source>
</evidence>
<feature type="compositionally biased region" description="Basic and acidic residues" evidence="1">
    <location>
        <begin position="256"/>
        <end position="271"/>
    </location>
</feature>
<dbReference type="OrthoDB" id="428974at2759"/>
<dbReference type="Proteomes" id="UP000504602">
    <property type="component" value="Unplaced"/>
</dbReference>
<feature type="region of interest" description="Disordered" evidence="1">
    <location>
        <begin position="1"/>
        <end position="215"/>
    </location>
</feature>
<dbReference type="GeneID" id="115948806"/>